<organism evidence="1 2">
    <name type="scientific">Bordetella avium (strain 197N)</name>
    <dbReference type="NCBI Taxonomy" id="360910"/>
    <lineage>
        <taxon>Bacteria</taxon>
        <taxon>Pseudomonadati</taxon>
        <taxon>Pseudomonadota</taxon>
        <taxon>Betaproteobacteria</taxon>
        <taxon>Burkholderiales</taxon>
        <taxon>Alcaligenaceae</taxon>
        <taxon>Bordetella</taxon>
    </lineage>
</organism>
<evidence type="ECO:0000313" key="2">
    <source>
        <dbReference type="Proteomes" id="UP000001977"/>
    </source>
</evidence>
<dbReference type="EMBL" id="AM167904">
    <property type="protein sequence ID" value="CAJ48190.1"/>
    <property type="molecule type" value="Genomic_DNA"/>
</dbReference>
<evidence type="ECO:0000313" key="1">
    <source>
        <dbReference type="EMBL" id="CAJ48190.1"/>
    </source>
</evidence>
<dbReference type="KEGG" id="bav:BAV0585"/>
<keyword evidence="2" id="KW-1185">Reference proteome</keyword>
<proteinExistence type="predicted"/>
<reference evidence="1 2" key="1">
    <citation type="journal article" date="2006" name="J. Bacteriol.">
        <title>Comparison of the genome sequence of the poultry pathogen Bordetella avium with those of B. bronchiseptica, B. pertussis, and B. parapertussis reveals extensive diversity in surface structures associated with host interaction.</title>
        <authorList>
            <person name="Sebaihia M."/>
            <person name="Preston A."/>
            <person name="Maskell D.J."/>
            <person name="Kuzmiak H."/>
            <person name="Connell T.D."/>
            <person name="King N.D."/>
            <person name="Orndorff P.E."/>
            <person name="Miyamoto D.M."/>
            <person name="Thomson N.R."/>
            <person name="Harris D."/>
            <person name="Goble A."/>
            <person name="Lord A."/>
            <person name="Murphy L."/>
            <person name="Quail M.A."/>
            <person name="Rutter S."/>
            <person name="Squares R."/>
            <person name="Squares S."/>
            <person name="Woodward J."/>
            <person name="Parkhill J."/>
            <person name="Temple L.M."/>
        </authorList>
    </citation>
    <scope>NUCLEOTIDE SEQUENCE [LARGE SCALE GENOMIC DNA]</scope>
    <source>
        <strain evidence="1 2">197N</strain>
    </source>
</reference>
<accession>Q2KXX7</accession>
<dbReference type="AlphaFoldDB" id="Q2KXX7"/>
<name>Q2KXX7_BORA1</name>
<protein>
    <submittedName>
        <fullName evidence="1">Uncharacterized protein</fullName>
    </submittedName>
</protein>
<dbReference type="Proteomes" id="UP000001977">
    <property type="component" value="Chromosome"/>
</dbReference>
<gene>
    <name evidence="1" type="ordered locus">BAV0585</name>
</gene>
<dbReference type="HOGENOM" id="CLU_2178738_0_0_4"/>
<dbReference type="STRING" id="360910.BAV0585"/>
<sequence length="109" mass="11553">MSCASMSCLSPSAAVARFLLRSRPVLSPTLRRRAAPPVRAAMLTRGDAAVLRRQTESAQALSALKPRVTAAKLATNDPGQASCCDCRREGGRSPGPGSRRLMTARALVY</sequence>